<comment type="caution">
    <text evidence="2">The sequence shown here is derived from an EMBL/GenBank/DDBJ whole genome shotgun (WGS) entry which is preliminary data.</text>
</comment>
<dbReference type="AlphaFoldDB" id="A0A0F9YHP4"/>
<evidence type="ECO:0000313" key="2">
    <source>
        <dbReference type="EMBL" id="KKP30928.1"/>
    </source>
</evidence>
<protein>
    <submittedName>
        <fullName evidence="2">Uncharacterized protein</fullName>
    </submittedName>
</protein>
<sequence length="152" mass="16556">MSLLKNLWGTVLSFVTNISFAPSYIKVGAIIVLLFLLVVSMASFRKHFVKWSLKGGLIGLFFGFLLALLLEGFLLIGGKTAITEVLGWKNAPKPIKTALDLGRSKLINVLGITDEIPKSNAFSTPTAKDAIEILQSLNPTEIKKIKAIICIQ</sequence>
<reference evidence="2 3" key="1">
    <citation type="journal article" date="2015" name="Nature">
        <title>rRNA introns, odd ribosomes, and small enigmatic genomes across a large radiation of phyla.</title>
        <authorList>
            <person name="Brown C.T."/>
            <person name="Hug L.A."/>
            <person name="Thomas B.C."/>
            <person name="Sharon I."/>
            <person name="Castelle C.J."/>
            <person name="Singh A."/>
            <person name="Wilkins M.J."/>
            <person name="Williams K.H."/>
            <person name="Banfield J.F."/>
        </authorList>
    </citation>
    <scope>NUCLEOTIDE SEQUENCE [LARGE SCALE GENOMIC DNA]</scope>
</reference>
<dbReference type="EMBL" id="LBOI01000020">
    <property type="protein sequence ID" value="KKP30928.1"/>
    <property type="molecule type" value="Genomic_DNA"/>
</dbReference>
<feature type="transmembrane region" description="Helical" evidence="1">
    <location>
        <begin position="56"/>
        <end position="76"/>
    </location>
</feature>
<evidence type="ECO:0000313" key="3">
    <source>
        <dbReference type="Proteomes" id="UP000034803"/>
    </source>
</evidence>
<proteinExistence type="predicted"/>
<keyword evidence="1" id="KW-0472">Membrane</keyword>
<gene>
    <name evidence="2" type="ORF">UR21_C0020G0023</name>
</gene>
<keyword evidence="1" id="KW-1133">Transmembrane helix</keyword>
<organism evidence="2 3">
    <name type="scientific">Candidatus Woesebacteria bacterium GW2011_GWC2_31_9</name>
    <dbReference type="NCBI Taxonomy" id="1618586"/>
    <lineage>
        <taxon>Bacteria</taxon>
        <taxon>Candidatus Woeseibacteriota</taxon>
    </lineage>
</organism>
<keyword evidence="1" id="KW-0812">Transmembrane</keyword>
<dbReference type="Proteomes" id="UP000034803">
    <property type="component" value="Unassembled WGS sequence"/>
</dbReference>
<feature type="transmembrane region" description="Helical" evidence="1">
    <location>
        <begin position="20"/>
        <end position="44"/>
    </location>
</feature>
<accession>A0A0F9YHP4</accession>
<name>A0A0F9YHP4_9BACT</name>
<evidence type="ECO:0000256" key="1">
    <source>
        <dbReference type="SAM" id="Phobius"/>
    </source>
</evidence>